<protein>
    <recommendedName>
        <fullName evidence="2">Peptidase A2 domain-containing protein</fullName>
    </recommendedName>
</protein>
<dbReference type="SUPFAM" id="SSF50630">
    <property type="entry name" value="Acid proteases"/>
    <property type="match status" value="1"/>
</dbReference>
<dbReference type="GeneID" id="134286495"/>
<evidence type="ECO:0000313" key="3">
    <source>
        <dbReference type="EnsemblMetazoa" id="AALFPA23_014309.P20804"/>
    </source>
</evidence>
<evidence type="ECO:0000256" key="1">
    <source>
        <dbReference type="ARBA" id="ARBA00022801"/>
    </source>
</evidence>
<keyword evidence="4" id="KW-1185">Reference proteome</keyword>
<evidence type="ECO:0000313" key="4">
    <source>
        <dbReference type="Proteomes" id="UP000069940"/>
    </source>
</evidence>
<organism evidence="3 4">
    <name type="scientific">Aedes albopictus</name>
    <name type="common">Asian tiger mosquito</name>
    <name type="synonym">Stegomyia albopicta</name>
    <dbReference type="NCBI Taxonomy" id="7160"/>
    <lineage>
        <taxon>Eukaryota</taxon>
        <taxon>Metazoa</taxon>
        <taxon>Ecdysozoa</taxon>
        <taxon>Arthropoda</taxon>
        <taxon>Hexapoda</taxon>
        <taxon>Insecta</taxon>
        <taxon>Pterygota</taxon>
        <taxon>Neoptera</taxon>
        <taxon>Endopterygota</taxon>
        <taxon>Diptera</taxon>
        <taxon>Nematocera</taxon>
        <taxon>Culicoidea</taxon>
        <taxon>Culicidae</taxon>
        <taxon>Culicinae</taxon>
        <taxon>Aedini</taxon>
        <taxon>Aedes</taxon>
        <taxon>Stegomyia</taxon>
    </lineage>
</organism>
<reference evidence="3" key="2">
    <citation type="submission" date="2025-05" db="UniProtKB">
        <authorList>
            <consortium name="EnsemblMetazoa"/>
        </authorList>
    </citation>
    <scope>IDENTIFICATION</scope>
    <source>
        <strain evidence="3">Foshan</strain>
    </source>
</reference>
<dbReference type="InterPro" id="IPR021109">
    <property type="entry name" value="Peptidase_aspartic_dom_sf"/>
</dbReference>
<dbReference type="RefSeq" id="XP_062704095.1">
    <property type="nucleotide sequence ID" value="XM_062848111.1"/>
</dbReference>
<feature type="domain" description="Peptidase A2" evidence="2">
    <location>
        <begin position="316"/>
        <end position="400"/>
    </location>
</feature>
<evidence type="ECO:0000259" key="2">
    <source>
        <dbReference type="PROSITE" id="PS50175"/>
    </source>
</evidence>
<sequence length="448" mass="50859">MAWPMVNPLIPPFVEDAEGSVAIRWEEWKKQFNAYVDWRGIEDHEAKFKTLALFGGPDIRRIIDQIDVDENHLIENRYHLAIETLDGYFIPRISIAFELQKFRQASPLPGENIEKFAFRLRKLAENCELGEQSEKLIVNQIMSTTKDLKLKAKILKSDLPLNQVIAAARAHESLQSQLDQCETSATSCPAESVLKINKMNRQSNETLRNYKQERCPRCNGRHAFRSDNCPAKDQKCRICGIVGHFARCCRQIRKHRNSTETTNSNRPSIRKKQYIREIERTDDGAHTMDAEAETFDLFHLDSKKRTATVCIGGAAMKLIIDTGADVDVLCDRDWKTLKETGFMAFSVRKGSKKSFQAYGTSNNLKVLGEVDSEITWKGNTVETTLYVIEGGKCSLMSGDTAEKLGLLKFVQAVDNVAFPHMQETPIRIQIKSNQVQSSYNTKTQSNTT</sequence>
<dbReference type="PANTHER" id="PTHR33198">
    <property type="entry name" value="ANK_REP_REGION DOMAIN-CONTAINING PROTEIN-RELATED"/>
    <property type="match status" value="1"/>
</dbReference>
<dbReference type="Proteomes" id="UP000069940">
    <property type="component" value="Unassembled WGS sequence"/>
</dbReference>
<dbReference type="PROSITE" id="PS50175">
    <property type="entry name" value="ASP_PROT_RETROV"/>
    <property type="match status" value="1"/>
</dbReference>
<name>A0ABM1Z291_AEDAL</name>
<dbReference type="EnsemblMetazoa" id="AALFPA23_014309.R20804">
    <property type="protein sequence ID" value="AALFPA23_014309.P20804"/>
    <property type="gene ID" value="AALFPA23_014309"/>
</dbReference>
<proteinExistence type="predicted"/>
<dbReference type="InterPro" id="IPR001995">
    <property type="entry name" value="Peptidase_A2_cat"/>
</dbReference>
<dbReference type="Gene3D" id="2.40.70.10">
    <property type="entry name" value="Acid Proteases"/>
    <property type="match status" value="1"/>
</dbReference>
<reference evidence="4" key="1">
    <citation type="journal article" date="2015" name="Proc. Natl. Acad. Sci. U.S.A.">
        <title>Genome sequence of the Asian Tiger mosquito, Aedes albopictus, reveals insights into its biology, genetics, and evolution.</title>
        <authorList>
            <person name="Chen X.G."/>
            <person name="Jiang X."/>
            <person name="Gu J."/>
            <person name="Xu M."/>
            <person name="Wu Y."/>
            <person name="Deng Y."/>
            <person name="Zhang C."/>
            <person name="Bonizzoni M."/>
            <person name="Dermauw W."/>
            <person name="Vontas J."/>
            <person name="Armbruster P."/>
            <person name="Huang X."/>
            <person name="Yang Y."/>
            <person name="Zhang H."/>
            <person name="He W."/>
            <person name="Peng H."/>
            <person name="Liu Y."/>
            <person name="Wu K."/>
            <person name="Chen J."/>
            <person name="Lirakis M."/>
            <person name="Topalis P."/>
            <person name="Van Leeuwen T."/>
            <person name="Hall A.B."/>
            <person name="Jiang X."/>
            <person name="Thorpe C."/>
            <person name="Mueller R.L."/>
            <person name="Sun C."/>
            <person name="Waterhouse R.M."/>
            <person name="Yan G."/>
            <person name="Tu Z.J."/>
            <person name="Fang X."/>
            <person name="James A.A."/>
        </authorList>
    </citation>
    <scope>NUCLEOTIDE SEQUENCE [LARGE SCALE GENOMIC DNA]</scope>
    <source>
        <strain evidence="4">Foshan</strain>
    </source>
</reference>
<accession>A0ABM1Z291</accession>
<keyword evidence="1" id="KW-0378">Hydrolase</keyword>